<protein>
    <submittedName>
        <fullName evidence="1">Uncharacterized protein</fullName>
    </submittedName>
</protein>
<gene>
    <name evidence="1" type="ORF">CGI_10026419</name>
</gene>
<sequence length="219" mass="25120">MPIYEQCSALRMLAPEILSYCLYATDGYVYMTNHPRSVDHYVFVHNEIGPEAKSTNYETRYNGEVCYNLTNYVLEDMGTLGNQQWLEVTFGKIVRVSGRVIVEHVVTAEEPFSVCNIYWYNRYMYSGDSESPPTCTPVLYRYHVIFTLSKDPKENVKQMVEKYVEKNNIGGLYRYDPSGAGHGTKCNRKGGILKHMAGPEIDPRTPTLDPCNSSQELYY</sequence>
<dbReference type="InParanoid" id="K1S327"/>
<dbReference type="HOGENOM" id="CLU_1262618_0_0_1"/>
<reference evidence="1" key="1">
    <citation type="journal article" date="2012" name="Nature">
        <title>The oyster genome reveals stress adaptation and complexity of shell formation.</title>
        <authorList>
            <person name="Zhang G."/>
            <person name="Fang X."/>
            <person name="Guo X."/>
            <person name="Li L."/>
            <person name="Luo R."/>
            <person name="Xu F."/>
            <person name="Yang P."/>
            <person name="Zhang L."/>
            <person name="Wang X."/>
            <person name="Qi H."/>
            <person name="Xiong Z."/>
            <person name="Que H."/>
            <person name="Xie Y."/>
            <person name="Holland P.W."/>
            <person name="Paps J."/>
            <person name="Zhu Y."/>
            <person name="Wu F."/>
            <person name="Chen Y."/>
            <person name="Wang J."/>
            <person name="Peng C."/>
            <person name="Meng J."/>
            <person name="Yang L."/>
            <person name="Liu J."/>
            <person name="Wen B."/>
            <person name="Zhang N."/>
            <person name="Huang Z."/>
            <person name="Zhu Q."/>
            <person name="Feng Y."/>
            <person name="Mount A."/>
            <person name="Hedgecock D."/>
            <person name="Xu Z."/>
            <person name="Liu Y."/>
            <person name="Domazet-Loso T."/>
            <person name="Du Y."/>
            <person name="Sun X."/>
            <person name="Zhang S."/>
            <person name="Liu B."/>
            <person name="Cheng P."/>
            <person name="Jiang X."/>
            <person name="Li J."/>
            <person name="Fan D."/>
            <person name="Wang W."/>
            <person name="Fu W."/>
            <person name="Wang T."/>
            <person name="Wang B."/>
            <person name="Zhang J."/>
            <person name="Peng Z."/>
            <person name="Li Y."/>
            <person name="Li N."/>
            <person name="Wang J."/>
            <person name="Chen M."/>
            <person name="He Y."/>
            <person name="Tan F."/>
            <person name="Song X."/>
            <person name="Zheng Q."/>
            <person name="Huang R."/>
            <person name="Yang H."/>
            <person name="Du X."/>
            <person name="Chen L."/>
            <person name="Yang M."/>
            <person name="Gaffney P.M."/>
            <person name="Wang S."/>
            <person name="Luo L."/>
            <person name="She Z."/>
            <person name="Ming Y."/>
            <person name="Huang W."/>
            <person name="Zhang S."/>
            <person name="Huang B."/>
            <person name="Zhang Y."/>
            <person name="Qu T."/>
            <person name="Ni P."/>
            <person name="Miao G."/>
            <person name="Wang J."/>
            <person name="Wang Q."/>
            <person name="Steinberg C.E."/>
            <person name="Wang H."/>
            <person name="Li N."/>
            <person name="Qian L."/>
            <person name="Zhang G."/>
            <person name="Li Y."/>
            <person name="Yang H."/>
            <person name="Liu X."/>
            <person name="Wang J."/>
            <person name="Yin Y."/>
            <person name="Wang J."/>
        </authorList>
    </citation>
    <scope>NUCLEOTIDE SEQUENCE [LARGE SCALE GENOMIC DNA]</scope>
    <source>
        <strain evidence="1">05x7-T-G4-1.051#20</strain>
    </source>
</reference>
<proteinExistence type="predicted"/>
<name>K1S327_MAGGI</name>
<dbReference type="AlphaFoldDB" id="K1S327"/>
<accession>K1S327</accession>
<dbReference type="EMBL" id="JH816168">
    <property type="protein sequence ID" value="EKC41801.1"/>
    <property type="molecule type" value="Genomic_DNA"/>
</dbReference>
<evidence type="ECO:0000313" key="1">
    <source>
        <dbReference type="EMBL" id="EKC41801.1"/>
    </source>
</evidence>
<organism evidence="1">
    <name type="scientific">Magallana gigas</name>
    <name type="common">Pacific oyster</name>
    <name type="synonym">Crassostrea gigas</name>
    <dbReference type="NCBI Taxonomy" id="29159"/>
    <lineage>
        <taxon>Eukaryota</taxon>
        <taxon>Metazoa</taxon>
        <taxon>Spiralia</taxon>
        <taxon>Lophotrochozoa</taxon>
        <taxon>Mollusca</taxon>
        <taxon>Bivalvia</taxon>
        <taxon>Autobranchia</taxon>
        <taxon>Pteriomorphia</taxon>
        <taxon>Ostreida</taxon>
        <taxon>Ostreoidea</taxon>
        <taxon>Ostreidae</taxon>
        <taxon>Magallana</taxon>
    </lineage>
</organism>